<sequence length="202" mass="21885">MWGAEAGPRVWMITGVPGAGKSTTARALARSAARGVHVEGDALQRLIVAGSRPPQPEYDEEAERQILLNVRNQCLLARSFLAADYLVALDYVVTSRQRLRHYLELLHPAPLGFVMLRPDLAVAALRDERRPHKTVLHGWLHLAEEMAGELTGVGLWLDNGDLSVDETVASIRARAGEATLTLDALDGPGPRSADAAQFPALS</sequence>
<evidence type="ECO:0000313" key="1">
    <source>
        <dbReference type="EMBL" id="QLJ96624.1"/>
    </source>
</evidence>
<dbReference type="AlphaFoldDB" id="A0A7D6C3W3"/>
<gene>
    <name evidence="1" type="ORF">HZU44_16980</name>
</gene>
<dbReference type="InterPro" id="IPR027417">
    <property type="entry name" value="P-loop_NTPase"/>
</dbReference>
<proteinExistence type="predicted"/>
<dbReference type="Pfam" id="PF13671">
    <property type="entry name" value="AAA_33"/>
    <property type="match status" value="1"/>
</dbReference>
<name>A0A7D6C3W3_9ACTN</name>
<reference evidence="1" key="1">
    <citation type="submission" date="2020-08" db="EMBL/GenBank/DDBJ databases">
        <title>A bifunctional nitrone conjugated secondary metabolite targeting the ribosome.</title>
        <authorList>
            <person name="Limbrick E.M."/>
            <person name="Graf M."/>
            <person name="Derewacz D.K."/>
            <person name="Nguyen F."/>
            <person name="Spraggins J.M."/>
            <person name="Wieland M."/>
            <person name="Ynigez-Gutierrez A.E."/>
            <person name="Reisman B.J."/>
            <person name="Zinshteyn B."/>
            <person name="McCulloch K."/>
            <person name="Iverson T.M."/>
            <person name="Green R."/>
            <person name="Wilson D.N."/>
            <person name="Bachmann B.O."/>
        </authorList>
    </citation>
    <scope>NUCLEOTIDE SEQUENCE</scope>
    <source>
        <strain evidence="1">Africana</strain>
    </source>
</reference>
<dbReference type="SUPFAM" id="SSF52540">
    <property type="entry name" value="P-loop containing nucleoside triphosphate hydrolases"/>
    <property type="match status" value="1"/>
</dbReference>
<protein>
    <submittedName>
        <fullName evidence="1">AAA family ATPase</fullName>
    </submittedName>
</protein>
<dbReference type="EMBL" id="CP058905">
    <property type="protein sequence ID" value="QLJ96624.1"/>
    <property type="molecule type" value="Genomic_DNA"/>
</dbReference>
<organism evidence="1">
    <name type="scientific">Micromonospora carbonacea</name>
    <dbReference type="NCBI Taxonomy" id="47853"/>
    <lineage>
        <taxon>Bacteria</taxon>
        <taxon>Bacillati</taxon>
        <taxon>Actinomycetota</taxon>
        <taxon>Actinomycetes</taxon>
        <taxon>Micromonosporales</taxon>
        <taxon>Micromonosporaceae</taxon>
        <taxon>Micromonospora</taxon>
    </lineage>
</organism>
<accession>A0A7D6C3W3</accession>
<dbReference type="Gene3D" id="3.40.50.300">
    <property type="entry name" value="P-loop containing nucleotide triphosphate hydrolases"/>
    <property type="match status" value="1"/>
</dbReference>